<dbReference type="Gene3D" id="3.40.190.10">
    <property type="entry name" value="Periplasmic binding protein-like II"/>
    <property type="match status" value="1"/>
</dbReference>
<reference evidence="2" key="1">
    <citation type="submission" date="2025-08" db="UniProtKB">
        <authorList>
            <consortium name="RefSeq"/>
        </authorList>
    </citation>
    <scope>IDENTIFICATION</scope>
</reference>
<keyword evidence="1" id="KW-1185">Reference proteome</keyword>
<organism evidence="1 2">
    <name type="scientific">Populus euphratica</name>
    <name type="common">Euphrates poplar</name>
    <dbReference type="NCBI Taxonomy" id="75702"/>
    <lineage>
        <taxon>Eukaryota</taxon>
        <taxon>Viridiplantae</taxon>
        <taxon>Streptophyta</taxon>
        <taxon>Embryophyta</taxon>
        <taxon>Tracheophyta</taxon>
        <taxon>Spermatophyta</taxon>
        <taxon>Magnoliopsida</taxon>
        <taxon>eudicotyledons</taxon>
        <taxon>Gunneridae</taxon>
        <taxon>Pentapetalae</taxon>
        <taxon>rosids</taxon>
        <taxon>fabids</taxon>
        <taxon>Malpighiales</taxon>
        <taxon>Salicaceae</taxon>
        <taxon>Saliceae</taxon>
        <taxon>Populus</taxon>
    </lineage>
</organism>
<proteinExistence type="predicted"/>
<accession>A0AAJ6Y772</accession>
<dbReference type="GeneID" id="105140011"/>
<protein>
    <submittedName>
        <fullName evidence="2">Glutamate receptor 2.3-like</fullName>
    </submittedName>
</protein>
<sequence>MTVIWPGDTTSVPKGWELPKNGKKLRIRVPVKDRFSEFVKVKRDPSSNTTTVTGYSVDVFNYVVKALPYALPYEYIPFAKPDGETAGTYNDLIYQVYSKVKLSPTFSCT</sequence>
<dbReference type="SUPFAM" id="SSF53850">
    <property type="entry name" value="Periplasmic binding protein-like II"/>
    <property type="match status" value="1"/>
</dbReference>
<dbReference type="InterPro" id="IPR015683">
    <property type="entry name" value="Ionotropic_Glu_rcpt"/>
</dbReference>
<dbReference type="AlphaFoldDB" id="A0AAJ6Y772"/>
<dbReference type="KEGG" id="peu:105140011"/>
<name>A0AAJ6Y772_POPEU</name>
<dbReference type="Proteomes" id="UP000694918">
    <property type="component" value="Unplaced"/>
</dbReference>
<gene>
    <name evidence="2" type="primary">LOC105140011</name>
</gene>
<dbReference type="Gene3D" id="3.40.50.2300">
    <property type="match status" value="1"/>
</dbReference>
<evidence type="ECO:0000313" key="1">
    <source>
        <dbReference type="Proteomes" id="UP000694918"/>
    </source>
</evidence>
<dbReference type="RefSeq" id="XP_011044969.1">
    <property type="nucleotide sequence ID" value="XM_011046667.1"/>
</dbReference>
<dbReference type="PANTHER" id="PTHR34836">
    <property type="entry name" value="OS06G0188250 PROTEIN"/>
    <property type="match status" value="1"/>
</dbReference>
<dbReference type="PANTHER" id="PTHR34836:SF1">
    <property type="entry name" value="OS09G0428600 PROTEIN"/>
    <property type="match status" value="1"/>
</dbReference>
<evidence type="ECO:0000313" key="2">
    <source>
        <dbReference type="RefSeq" id="XP_011044969.1"/>
    </source>
</evidence>